<dbReference type="PANTHER" id="PTHR43395">
    <property type="entry name" value="SENSOR HISTIDINE KINASE CHEA"/>
    <property type="match status" value="1"/>
</dbReference>
<accession>A0A1X4G485</accession>
<dbReference type="InterPro" id="IPR051315">
    <property type="entry name" value="Bact_Chemotaxis_CheA"/>
</dbReference>
<dbReference type="EC" id="2.7.13.3" evidence="2"/>
<dbReference type="PANTHER" id="PTHR43395:SF1">
    <property type="entry name" value="CHEMOTAXIS PROTEIN CHEA"/>
    <property type="match status" value="1"/>
</dbReference>
<feature type="region of interest" description="Disordered" evidence="3">
    <location>
        <begin position="1"/>
        <end position="22"/>
    </location>
</feature>
<organism evidence="5 6">
    <name type="scientific">Cylindrospermopsis raciborskii CENA303</name>
    <dbReference type="NCBI Taxonomy" id="1170769"/>
    <lineage>
        <taxon>Bacteria</taxon>
        <taxon>Bacillati</taxon>
        <taxon>Cyanobacteriota</taxon>
        <taxon>Cyanophyceae</taxon>
        <taxon>Nostocales</taxon>
        <taxon>Aphanizomenonaceae</taxon>
        <taxon>Cylindrospermopsis</taxon>
    </lineage>
</organism>
<name>A0A1X4G485_9CYAN</name>
<dbReference type="InterPro" id="IPR036061">
    <property type="entry name" value="CheW-like_dom_sf"/>
</dbReference>
<dbReference type="AlphaFoldDB" id="A0A1X4G485"/>
<dbReference type="SUPFAM" id="SSF50341">
    <property type="entry name" value="CheW-like"/>
    <property type="match status" value="1"/>
</dbReference>
<evidence type="ECO:0000313" key="5">
    <source>
        <dbReference type="EMBL" id="OSO89331.1"/>
    </source>
</evidence>
<dbReference type="GO" id="GO:0004673">
    <property type="term" value="F:protein histidine kinase activity"/>
    <property type="evidence" value="ECO:0007669"/>
    <property type="project" value="UniProtKB-EC"/>
</dbReference>
<feature type="compositionally biased region" description="Basic and acidic residues" evidence="3">
    <location>
        <begin position="11"/>
        <end position="22"/>
    </location>
</feature>
<evidence type="ECO:0000256" key="2">
    <source>
        <dbReference type="ARBA" id="ARBA00012438"/>
    </source>
</evidence>
<proteinExistence type="predicted"/>
<dbReference type="Pfam" id="PF01584">
    <property type="entry name" value="CheW"/>
    <property type="match status" value="1"/>
</dbReference>
<sequence length="490" mass="54264">MHDANSFWEDTGNKPEKKPVDENLEDLIKELEDSLLAGSKQVSSQIVREKGKQVVTTAPTAGKPQVTKIPDPVSLGGKEGVNISFDHLNEIANLVGELLTSHHVLAHNHQHLCQSLDHLLSQIQHLSQIGIRIQELNDPSSSFYSLHQEIIECTSSMVESALDIDVVQEEIQTLSEQFDQVTEKLRHSCVTIQRIPFARASERLRNQVTIDGVKYGKKVDLVIQGQETPMDKLILPHLTDCLIYILHHAMSQETKNPPVRIASGKSPAGKITIQVSVEGKYNLISITFISVANNTLGINYHRLIPNLLPILHQVYGTISTDSSIAHPKTLTIKLPISLSGLTACGAICCVFHNHTIAFHQEYVMETMDIFVKDVARDAKGKPFIRWRERTLPLRTLTEVLGFNHHIIDTPLTDNHQNTSVVILHPGSSDIIVALQVDQVLGEREIFVKQFPGILPKPTGLAGVTIGSDGTIVFVADPWEIITQLNLVSPT</sequence>
<dbReference type="InterPro" id="IPR036890">
    <property type="entry name" value="HATPase_C_sf"/>
</dbReference>
<dbReference type="GO" id="GO:0007165">
    <property type="term" value="P:signal transduction"/>
    <property type="evidence" value="ECO:0007669"/>
    <property type="project" value="InterPro"/>
</dbReference>
<dbReference type="Proteomes" id="UP000192997">
    <property type="component" value="Unassembled WGS sequence"/>
</dbReference>
<reference evidence="6" key="1">
    <citation type="submission" date="2017-04" db="EMBL/GenBank/DDBJ databases">
        <authorList>
            <person name="Abreu V.A."/>
            <person name="Popin R.V."/>
            <person name="Rigonato J."/>
            <person name="Andreote A.P."/>
            <person name="Schaker P.C."/>
            <person name="Hoff-Risseti C."/>
            <person name="Alvarenga D.O."/>
            <person name="Varani A.M."/>
            <person name="Fiore M.F."/>
        </authorList>
    </citation>
    <scope>NUCLEOTIDE SEQUENCE [LARGE SCALE GENOMIC DNA]</scope>
    <source>
        <strain evidence="6">CENA303</strain>
    </source>
</reference>
<evidence type="ECO:0000256" key="3">
    <source>
        <dbReference type="SAM" id="MobiDB-lite"/>
    </source>
</evidence>
<dbReference type="SMART" id="SM00260">
    <property type="entry name" value="CheW"/>
    <property type="match status" value="1"/>
</dbReference>
<feature type="domain" description="CheW-like" evidence="4">
    <location>
        <begin position="330"/>
        <end position="481"/>
    </location>
</feature>
<evidence type="ECO:0000256" key="1">
    <source>
        <dbReference type="ARBA" id="ARBA00000085"/>
    </source>
</evidence>
<dbReference type="Gene3D" id="3.30.565.10">
    <property type="entry name" value="Histidine kinase-like ATPase, C-terminal domain"/>
    <property type="match status" value="1"/>
</dbReference>
<dbReference type="InterPro" id="IPR002545">
    <property type="entry name" value="CheW-lke_dom"/>
</dbReference>
<dbReference type="GO" id="GO:0006935">
    <property type="term" value="P:chemotaxis"/>
    <property type="evidence" value="ECO:0007669"/>
    <property type="project" value="InterPro"/>
</dbReference>
<comment type="catalytic activity">
    <reaction evidence="1">
        <text>ATP + protein L-histidine = ADP + protein N-phospho-L-histidine.</text>
        <dbReference type="EC" id="2.7.13.3"/>
    </reaction>
</comment>
<evidence type="ECO:0000259" key="4">
    <source>
        <dbReference type="SMART" id="SM00260"/>
    </source>
</evidence>
<evidence type="ECO:0000313" key="6">
    <source>
        <dbReference type="Proteomes" id="UP000192997"/>
    </source>
</evidence>
<comment type="caution">
    <text evidence="5">The sequence shown here is derived from an EMBL/GenBank/DDBJ whole genome shotgun (WGS) entry which is preliminary data.</text>
</comment>
<dbReference type="RefSeq" id="WP_009341878.1">
    <property type="nucleotide sequence ID" value="NZ_NBYN01000056.1"/>
</dbReference>
<dbReference type="EMBL" id="NBYN01000056">
    <property type="protein sequence ID" value="OSO89331.1"/>
    <property type="molecule type" value="Genomic_DNA"/>
</dbReference>
<dbReference type="Gene3D" id="2.30.30.40">
    <property type="entry name" value="SH3 Domains"/>
    <property type="match status" value="1"/>
</dbReference>
<protein>
    <recommendedName>
        <fullName evidence="2">histidine kinase</fullName>
        <ecNumber evidence="2">2.7.13.3</ecNumber>
    </recommendedName>
</protein>
<gene>
    <name evidence="5" type="ORF">B7O87_12980</name>
</gene>